<evidence type="ECO:0000313" key="1">
    <source>
        <dbReference type="EMBL" id="KAI4370745.1"/>
    </source>
</evidence>
<keyword evidence="2" id="KW-1185">Reference proteome</keyword>
<dbReference type="Proteomes" id="UP001057402">
    <property type="component" value="Chromosome 5"/>
</dbReference>
<name>A0ACB9QWD9_9MYRT</name>
<accession>A0ACB9QWD9</accession>
<sequence length="82" mass="9326">MSSLATSSRNRWPMGRDDCELKVILFRPNFDRLIEKWGEQEGLFQSHITSYQKDLVAPKKKSSSDEAGTILQAMLKQLLPAS</sequence>
<comment type="caution">
    <text evidence="1">The sequence shown here is derived from an EMBL/GenBank/DDBJ whole genome shotgun (WGS) entry which is preliminary data.</text>
</comment>
<proteinExistence type="predicted"/>
<gene>
    <name evidence="1" type="ORF">MLD38_019060</name>
</gene>
<organism evidence="1 2">
    <name type="scientific">Melastoma candidum</name>
    <dbReference type="NCBI Taxonomy" id="119954"/>
    <lineage>
        <taxon>Eukaryota</taxon>
        <taxon>Viridiplantae</taxon>
        <taxon>Streptophyta</taxon>
        <taxon>Embryophyta</taxon>
        <taxon>Tracheophyta</taxon>
        <taxon>Spermatophyta</taxon>
        <taxon>Magnoliopsida</taxon>
        <taxon>eudicotyledons</taxon>
        <taxon>Gunneridae</taxon>
        <taxon>Pentapetalae</taxon>
        <taxon>rosids</taxon>
        <taxon>malvids</taxon>
        <taxon>Myrtales</taxon>
        <taxon>Melastomataceae</taxon>
        <taxon>Melastomatoideae</taxon>
        <taxon>Melastomateae</taxon>
        <taxon>Melastoma</taxon>
    </lineage>
</organism>
<reference evidence="2" key="1">
    <citation type="journal article" date="2023" name="Front. Plant Sci.">
        <title>Chromosomal-level genome assembly of Melastoma candidum provides insights into trichome evolution.</title>
        <authorList>
            <person name="Zhong Y."/>
            <person name="Wu W."/>
            <person name="Sun C."/>
            <person name="Zou P."/>
            <person name="Liu Y."/>
            <person name="Dai S."/>
            <person name="Zhou R."/>
        </authorList>
    </citation>
    <scope>NUCLEOTIDE SEQUENCE [LARGE SCALE GENOMIC DNA]</scope>
</reference>
<evidence type="ECO:0000313" key="2">
    <source>
        <dbReference type="Proteomes" id="UP001057402"/>
    </source>
</evidence>
<protein>
    <submittedName>
        <fullName evidence="1">Uncharacterized protein</fullName>
    </submittedName>
</protein>
<dbReference type="EMBL" id="CM042884">
    <property type="protein sequence ID" value="KAI4370745.1"/>
    <property type="molecule type" value="Genomic_DNA"/>
</dbReference>